<dbReference type="EMBL" id="LS997626">
    <property type="protein sequence ID" value="SYZ67129.1"/>
    <property type="molecule type" value="Genomic_DNA"/>
</dbReference>
<dbReference type="Gene3D" id="1.10.472.80">
    <property type="entry name" value="Ypt/Rab-GAP domain of gyp1p, domain 3"/>
    <property type="match status" value="1"/>
</dbReference>
<organism evidence="3 4">
    <name type="scientific">Leishmania braziliensis MHOM/BR/75/M2904</name>
    <dbReference type="NCBI Taxonomy" id="420245"/>
    <lineage>
        <taxon>Eukaryota</taxon>
        <taxon>Discoba</taxon>
        <taxon>Euglenozoa</taxon>
        <taxon>Kinetoplastea</taxon>
        <taxon>Metakinetoplastina</taxon>
        <taxon>Trypanosomatida</taxon>
        <taxon>Trypanosomatidae</taxon>
        <taxon>Leishmaniinae</taxon>
        <taxon>Leishmania</taxon>
        <taxon>Leishmania braziliensis species complex</taxon>
    </lineage>
</organism>
<dbReference type="InterPro" id="IPR000195">
    <property type="entry name" value="Rab-GAP-TBC_dom"/>
</dbReference>
<proteinExistence type="predicted"/>
<name>A0A3P3ZA54_LEIBR</name>
<dbReference type="Pfam" id="PF00566">
    <property type="entry name" value="RabGAP-TBC"/>
    <property type="match status" value="2"/>
</dbReference>
<feature type="compositionally biased region" description="Polar residues" evidence="1">
    <location>
        <begin position="151"/>
        <end position="170"/>
    </location>
</feature>
<dbReference type="AlphaFoldDB" id="A0A3P3ZA54"/>
<evidence type="ECO:0000313" key="4">
    <source>
        <dbReference type="Proteomes" id="UP000319462"/>
    </source>
</evidence>
<dbReference type="Proteomes" id="UP000319462">
    <property type="component" value="Chromosome 27"/>
</dbReference>
<dbReference type="SMART" id="SM00164">
    <property type="entry name" value="TBC"/>
    <property type="match status" value="1"/>
</dbReference>
<accession>A0A3P3ZA54</accession>
<dbReference type="RefSeq" id="XP_001565970.2">
    <property type="nucleotide sequence ID" value="XM_001565920.2"/>
</dbReference>
<evidence type="ECO:0000313" key="3">
    <source>
        <dbReference type="EMBL" id="SYZ67129.1"/>
    </source>
</evidence>
<dbReference type="PROSITE" id="PS50086">
    <property type="entry name" value="TBC_RABGAP"/>
    <property type="match status" value="1"/>
</dbReference>
<feature type="compositionally biased region" description="Polar residues" evidence="1">
    <location>
        <begin position="1023"/>
        <end position="1032"/>
    </location>
</feature>
<dbReference type="GO" id="GO:0005096">
    <property type="term" value="F:GTPase activator activity"/>
    <property type="evidence" value="ECO:0007669"/>
    <property type="project" value="TreeGrafter"/>
</dbReference>
<gene>
    <name evidence="3" type="ORF">LBRM2904_27.1970</name>
</gene>
<dbReference type="Gene3D" id="1.10.8.270">
    <property type="entry name" value="putative rabgap domain of human tbc1 domain family member 14 like domains"/>
    <property type="match status" value="1"/>
</dbReference>
<dbReference type="KEGG" id="lbz:LBRM_27_2170"/>
<dbReference type="InterPro" id="IPR035969">
    <property type="entry name" value="Rab-GAP_TBC_sf"/>
</dbReference>
<sequence length="1059" mass="111763">MAAMVPTQDASSLFCSASGLPESSSPPSTSSLRNCPGTAAHSGGQPAAFQPRHNTIATLVAGVEEDRSVSSLPFCVRRLRGPGRVRRVPPGTAYHSAGALLRRLLRYSDDGQARVEVVRESAGSVSLGTGHLGGRQATAAEERREEKQQKIAVTQHAQLSVQETKSNRTGSQDRRERAAILAMETERRCKAEQEFRLSSLLQALPLLRVVPPQSLLQQAYTEELVAEPASHALTLPHTSRTLNASISISSAAVMTHGDHLPSGVANSKGSDADGNGRSAGGNIGRHGAVMAADSCIRGASGLGLGLAVLLTPEEAAGLRETPLRRTPAQPTSASGSGGGGFDNGETHLSPLVPLSTNNIAAASSISRAPLSTLRETTGSTGATATSSSAGFAAEKLPMTLEEDSESAQAAAAAAAALNGIVIDSGFGVTIKVGASCDEPNSLRCVAWGGCRPPLLRAVVWRLLSDYAPAAVPRQKEELQRKRRQYESYTRQYCSALTMLSLRESPSTLPWTSPLPRMHEGSSAAGVAGLRDAPPLSRLPGAGLPQSNGLGQTLSGGASTTSAVAVFSPYERAILYQMLLDLPRHQSPIFHAGRSLAGMARCLFLWSQRHPVVGYVQGMDDVVAVFYQVFLADALRQFARGSEQPTTQTREGEPRKSGTAAAVRFDSKSDDKGAWPSGTEVGSMVCDTDTGAVMRLLVSSLSATGQRTSRPFTAASTPAEVAAPPIATTALSAPATRAASAAALSPYLSEADVDILFDTPAALDAMLAELPESYLMQVEGDTYWCAGRVLSLLQDNFMPGQPGILRNVRRLEALVRAVDPSLTAFLDGYGLTVMDGCFQWLHCLLARELPLPLLLRLWDCYLAIGIDGDRAPTMAATVSGAHVATSLPAAGMAAQESWASDEEIMHFHVCVCCALLRNLRTSLLRTASHTSTSTASLVPGGRWGAAALATVLPVFGSRTPQREGNGASASSAADVGVRLGTSLTAAPPMDVVMNTLKHPFEALFPQYTSAKQQQRSVDRENRDAQSSLQARASSTEAATRWLDTLIADAYCIWRQHPMRG</sequence>
<dbReference type="PANTHER" id="PTHR22957:SF212">
    <property type="entry name" value="RELATED TO THE N TERMINUS OF TRE ONCOGENE, ISOFORM A"/>
    <property type="match status" value="1"/>
</dbReference>
<protein>
    <submittedName>
        <fullName evidence="3">Rab-GTPase-TBC_domain_containing_protein</fullName>
    </submittedName>
</protein>
<feature type="region of interest" description="Disordered" evidence="1">
    <location>
        <begin position="318"/>
        <end position="344"/>
    </location>
</feature>
<feature type="domain" description="Rab-GAP TBC" evidence="2">
    <location>
        <begin position="450"/>
        <end position="864"/>
    </location>
</feature>
<feature type="region of interest" description="Disordered" evidence="1">
    <location>
        <begin position="259"/>
        <end position="279"/>
    </location>
</feature>
<feature type="compositionally biased region" description="Low complexity" evidence="1">
    <location>
        <begin position="16"/>
        <end position="31"/>
    </location>
</feature>
<dbReference type="PANTHER" id="PTHR22957">
    <property type="entry name" value="TBC1 DOMAIN FAMILY MEMBER GTPASE-ACTIVATING PROTEIN"/>
    <property type="match status" value="1"/>
</dbReference>
<feature type="region of interest" description="Disordered" evidence="1">
    <location>
        <begin position="16"/>
        <end position="49"/>
    </location>
</feature>
<feature type="region of interest" description="Disordered" evidence="1">
    <location>
        <begin position="1010"/>
        <end position="1032"/>
    </location>
</feature>
<evidence type="ECO:0000256" key="1">
    <source>
        <dbReference type="SAM" id="MobiDB-lite"/>
    </source>
</evidence>
<feature type="region of interest" description="Disordered" evidence="1">
    <location>
        <begin position="640"/>
        <end position="676"/>
    </location>
</feature>
<dbReference type="VEuPathDB" id="TriTrypDB:LbrM.27.2170"/>
<dbReference type="SUPFAM" id="SSF47923">
    <property type="entry name" value="Ypt/Rab-GAP domain of gyp1p"/>
    <property type="match status" value="2"/>
</dbReference>
<reference evidence="3 4" key="1">
    <citation type="submission" date="2018-09" db="EMBL/GenBank/DDBJ databases">
        <authorList>
            <person name="Peiro R."/>
            <person name="Begona"/>
            <person name="Cbmso G."/>
            <person name="Lopez M."/>
            <person name="Gonzalez S."/>
        </authorList>
    </citation>
    <scope>NUCLEOTIDE SEQUENCE [LARGE SCALE GENOMIC DNA]</scope>
</reference>
<feature type="compositionally biased region" description="Basic and acidic residues" evidence="1">
    <location>
        <begin position="140"/>
        <end position="149"/>
    </location>
</feature>
<evidence type="ECO:0000259" key="2">
    <source>
        <dbReference type="PROSITE" id="PS50086"/>
    </source>
</evidence>
<feature type="region of interest" description="Disordered" evidence="1">
    <location>
        <begin position="126"/>
        <end position="174"/>
    </location>
</feature>